<dbReference type="PANTHER" id="PTHR28260">
    <property type="entry name" value="SPINDLE POLE BODY COMPONENT SPC105"/>
    <property type="match status" value="1"/>
</dbReference>
<feature type="region of interest" description="Disordered" evidence="2">
    <location>
        <begin position="20"/>
        <end position="88"/>
    </location>
</feature>
<name>A0A0D2ALJ7_9PEZI</name>
<feature type="region of interest" description="Disordered" evidence="2">
    <location>
        <begin position="357"/>
        <end position="409"/>
    </location>
</feature>
<dbReference type="AlphaFoldDB" id="A0A0D2ALJ7"/>
<organism evidence="4 5">
    <name type="scientific">Verruconis gallopava</name>
    <dbReference type="NCBI Taxonomy" id="253628"/>
    <lineage>
        <taxon>Eukaryota</taxon>
        <taxon>Fungi</taxon>
        <taxon>Dikarya</taxon>
        <taxon>Ascomycota</taxon>
        <taxon>Pezizomycotina</taxon>
        <taxon>Dothideomycetes</taxon>
        <taxon>Pleosporomycetidae</taxon>
        <taxon>Venturiales</taxon>
        <taxon>Sympoventuriaceae</taxon>
        <taxon>Verruconis</taxon>
    </lineage>
</organism>
<reference evidence="4 5" key="1">
    <citation type="submission" date="2015-01" db="EMBL/GenBank/DDBJ databases">
        <title>The Genome Sequence of Ochroconis gallopava CBS43764.</title>
        <authorList>
            <consortium name="The Broad Institute Genomics Platform"/>
            <person name="Cuomo C."/>
            <person name="de Hoog S."/>
            <person name="Gorbushina A."/>
            <person name="Stielow B."/>
            <person name="Teixiera M."/>
            <person name="Abouelleil A."/>
            <person name="Chapman S.B."/>
            <person name="Priest M."/>
            <person name="Young S.K."/>
            <person name="Wortman J."/>
            <person name="Nusbaum C."/>
            <person name="Birren B."/>
        </authorList>
    </citation>
    <scope>NUCLEOTIDE SEQUENCE [LARGE SCALE GENOMIC DNA]</scope>
    <source>
        <strain evidence="4 5">CBS 43764</strain>
    </source>
</reference>
<feature type="region of interest" description="Disordered" evidence="2">
    <location>
        <begin position="591"/>
        <end position="661"/>
    </location>
</feature>
<feature type="compositionally biased region" description="Low complexity" evidence="2">
    <location>
        <begin position="112"/>
        <end position="128"/>
    </location>
</feature>
<dbReference type="GO" id="GO:0007094">
    <property type="term" value="P:mitotic spindle assembly checkpoint signaling"/>
    <property type="evidence" value="ECO:0007669"/>
    <property type="project" value="TreeGrafter"/>
</dbReference>
<dbReference type="Proteomes" id="UP000053259">
    <property type="component" value="Unassembled WGS sequence"/>
</dbReference>
<accession>A0A0D2ALJ7</accession>
<evidence type="ECO:0000313" key="4">
    <source>
        <dbReference type="EMBL" id="KIW07380.1"/>
    </source>
</evidence>
<sequence>MEANKENIADGLVAPKSANVTMSSVASPKKGAKKSRSLSMGPGALNVPHNENAVNRRKSAFIPSVKSILASQEDDAKKRREARRKSLANRRVSFAPEATLHTWDVIEYMRDATTSSSASSESTRRASSITEASEPCSPAHAGDAEPPSTPPERSQDSLPEVASPANQRDAHQRRNRRRSSGIPPMNFNNPDDVYSSSPLSGVGSSPASETISAGGSSDNEADDTAMSLVDVEDATGRSIVSNDSNESTSSSGRLDEALRQAALMAGNQMLHEEDIEAGEMSMELANDEITSAFRSFAQRNKRESVGLRKFSTMQDEENVNPFAPSFELKRNDNEDGEDEPTQDISMDMTHVIGGIIRQQENQNEPIENAEHNSLKRRRVSTNTTNEGSPAKRPARRSSIRRRRSSTVESVADDETMDFTMAVGGIKAQASNRRESIETDLEGETMDFTMVQGGILGSSKQAQETLQTEEDDISMDLTTTVDKTIKVQQPAAQQTTPEPTRQPEAKTPSPKRTPTSRRSPHKSPRKSIAPQSLPKLIDVGSPETLSAHQSAEMNVMTTPQQNRSQIAPPITFSPLKETVAKAHSLSDSMKLMSTPRKQHPVSPVKKITATPKKEATPKKASTTPKKGITPQRASPRKRVQMAESVMESQVTEQKDEEEEGEKISLQDFLNMTNIRFMDLTTTKRRHTGYPGADRKLTSGLDNEVEEHEAPSLENIIAAAAGTLPVLSMYQHMCNEMKNYISGGREELEILAAEVYENQPPLFREYLSAPPEERNIMDNQFKNMKTNARLQSKAGWHGWRAQLLGELKKGLEQTVWEFSKDAEILTKQEAVLADELPPLEERFEDLSAQAQLLQQRADEEASYDREELEQARERLVETDKDISAKKKLLAQLQADLAETTSRIEAVSERKAECLEEIKAAERVLEEFRGWEAEEVAQLKAKVDKLEREHGWSIVSASSMPNTVTLRYMSDLELFLHPDSFGNAIESQPNMPISLSYIGDGENGSRSNQRARPLTTTKRFFLQLLRAHLLSVPQCQTPVSSILRTISSTWQTALAVSEVVRLLNLSQPTQEVILGDERMAVDAILLLATLQTKVRIRFEIAAMPSSVVAEDGEHIKTSVKVDVKVVYGEKYDQIKMGEFLTMWTGGKVGTMQDVGKWAEGVDDLRLRLIKRGKKGERV</sequence>
<gene>
    <name evidence="4" type="ORF">PV09_02224</name>
</gene>
<dbReference type="SMART" id="SM01315">
    <property type="entry name" value="Spc7_N"/>
    <property type="match status" value="1"/>
</dbReference>
<evidence type="ECO:0000313" key="5">
    <source>
        <dbReference type="Proteomes" id="UP000053259"/>
    </source>
</evidence>
<dbReference type="GeneID" id="27310197"/>
<dbReference type="VEuPathDB" id="FungiDB:PV09_02224"/>
<dbReference type="InterPro" id="IPR040850">
    <property type="entry name" value="Knl1_RWD_C"/>
</dbReference>
<dbReference type="OrthoDB" id="5592879at2759"/>
<feature type="coiled-coil region" evidence="1">
    <location>
        <begin position="866"/>
        <end position="946"/>
    </location>
</feature>
<dbReference type="InterPro" id="IPR013253">
    <property type="entry name" value="Spc7_domain"/>
</dbReference>
<keyword evidence="1" id="KW-0175">Coiled coil</keyword>
<dbReference type="STRING" id="253628.A0A0D2ALJ7"/>
<proteinExistence type="predicted"/>
<keyword evidence="5" id="KW-1185">Reference proteome</keyword>
<dbReference type="InParanoid" id="A0A0D2ALJ7"/>
<feature type="compositionally biased region" description="Basic residues" evidence="2">
    <location>
        <begin position="79"/>
        <end position="88"/>
    </location>
</feature>
<feature type="compositionally biased region" description="Basic residues" evidence="2">
    <location>
        <begin position="392"/>
        <end position="404"/>
    </location>
</feature>
<protein>
    <recommendedName>
        <fullName evidence="3">Spc7 kinetochore protein domain-containing protein</fullName>
    </recommendedName>
</protein>
<dbReference type="Pfam" id="PF15402">
    <property type="entry name" value="MELT_2"/>
    <property type="match status" value="4"/>
</dbReference>
<feature type="domain" description="Spc7 kinetochore protein" evidence="3">
    <location>
        <begin position="650"/>
        <end position="974"/>
    </location>
</feature>
<evidence type="ECO:0000256" key="2">
    <source>
        <dbReference type="SAM" id="MobiDB-lite"/>
    </source>
</evidence>
<dbReference type="FunCoup" id="A0A0D2ALJ7">
    <property type="interactions" value="47"/>
</dbReference>
<dbReference type="GO" id="GO:1990758">
    <property type="term" value="P:mitotic sister chromatid biorientation"/>
    <property type="evidence" value="ECO:0007669"/>
    <property type="project" value="TreeGrafter"/>
</dbReference>
<feature type="compositionally biased region" description="Low complexity" evidence="2">
    <location>
        <begin position="195"/>
        <end position="208"/>
    </location>
</feature>
<feature type="region of interest" description="Disordered" evidence="2">
    <location>
        <begin position="485"/>
        <end position="537"/>
    </location>
</feature>
<dbReference type="Pfam" id="PF08317">
    <property type="entry name" value="Spc7"/>
    <property type="match status" value="1"/>
</dbReference>
<dbReference type="Pfam" id="PF18210">
    <property type="entry name" value="Knl1_RWD_C"/>
    <property type="match status" value="1"/>
</dbReference>
<dbReference type="HOGENOM" id="CLU_002533_1_0_1"/>
<feature type="compositionally biased region" description="Basic residues" evidence="2">
    <location>
        <begin position="513"/>
        <end position="524"/>
    </location>
</feature>
<dbReference type="RefSeq" id="XP_016217249.1">
    <property type="nucleotide sequence ID" value="XM_016355233.1"/>
</dbReference>
<dbReference type="SMART" id="SM00787">
    <property type="entry name" value="Spc7"/>
    <property type="match status" value="1"/>
</dbReference>
<dbReference type="InterPro" id="IPR033338">
    <property type="entry name" value="Spc105/Spc7"/>
</dbReference>
<evidence type="ECO:0000259" key="3">
    <source>
        <dbReference type="SMART" id="SM00787"/>
    </source>
</evidence>
<dbReference type="PANTHER" id="PTHR28260:SF1">
    <property type="entry name" value="SPINDLE POLE BODY COMPONENT SPC105"/>
    <property type="match status" value="1"/>
</dbReference>
<feature type="compositionally biased region" description="Polar residues" evidence="2">
    <location>
        <begin position="209"/>
        <end position="218"/>
    </location>
</feature>
<feature type="region of interest" description="Disordered" evidence="2">
    <location>
        <begin position="112"/>
        <end position="222"/>
    </location>
</feature>
<dbReference type="GO" id="GO:0000776">
    <property type="term" value="C:kinetochore"/>
    <property type="evidence" value="ECO:0007669"/>
    <property type="project" value="TreeGrafter"/>
</dbReference>
<evidence type="ECO:0000256" key="1">
    <source>
        <dbReference type="SAM" id="Coils"/>
    </source>
</evidence>
<dbReference type="GO" id="GO:0034501">
    <property type="term" value="P:protein localization to kinetochore"/>
    <property type="evidence" value="ECO:0007669"/>
    <property type="project" value="TreeGrafter"/>
</dbReference>
<dbReference type="EMBL" id="KN847533">
    <property type="protein sequence ID" value="KIW07380.1"/>
    <property type="molecule type" value="Genomic_DNA"/>
</dbReference>
<feature type="compositionally biased region" description="Low complexity" evidence="2">
    <location>
        <begin position="487"/>
        <end position="498"/>
    </location>
</feature>